<dbReference type="NCBIfam" id="TIGR02937">
    <property type="entry name" value="sigma70-ECF"/>
    <property type="match status" value="1"/>
</dbReference>
<gene>
    <name evidence="7" type="ORF">IPO85_08775</name>
</gene>
<dbReference type="PANTHER" id="PTHR43133:SF8">
    <property type="entry name" value="RNA POLYMERASE SIGMA FACTOR HI_1459-RELATED"/>
    <property type="match status" value="1"/>
</dbReference>
<dbReference type="GO" id="GO:0016987">
    <property type="term" value="F:sigma factor activity"/>
    <property type="evidence" value="ECO:0007669"/>
    <property type="project" value="UniProtKB-KW"/>
</dbReference>
<evidence type="ECO:0000256" key="1">
    <source>
        <dbReference type="ARBA" id="ARBA00010641"/>
    </source>
</evidence>
<dbReference type="InterPro" id="IPR007627">
    <property type="entry name" value="RNA_pol_sigma70_r2"/>
</dbReference>
<evidence type="ECO:0000256" key="3">
    <source>
        <dbReference type="ARBA" id="ARBA00023082"/>
    </source>
</evidence>
<sequence>MKNITTMIDDSDLLELLRVGDSKGFKEIHLKSFKLLSRYVINNSGNLEDAEDLFQDSLIALLNNIRKPEFQLSSSLQNYLLSISRNLWLRELKKNKMRHVENLDGITEQWMNISDDEVESMDLENKRQEDLSKQFALLGNDCKTLLTEFYYYQKSLDEISKKMNYTYDFIKVKKFRCMKELKKNML</sequence>
<dbReference type="GO" id="GO:0006352">
    <property type="term" value="P:DNA-templated transcription initiation"/>
    <property type="evidence" value="ECO:0007669"/>
    <property type="project" value="InterPro"/>
</dbReference>
<accession>A0A9D7S9F9</accession>
<dbReference type="InterPro" id="IPR013325">
    <property type="entry name" value="RNA_pol_sigma_r2"/>
</dbReference>
<dbReference type="InterPro" id="IPR039425">
    <property type="entry name" value="RNA_pol_sigma-70-like"/>
</dbReference>
<dbReference type="InterPro" id="IPR014284">
    <property type="entry name" value="RNA_pol_sigma-70_dom"/>
</dbReference>
<evidence type="ECO:0000256" key="2">
    <source>
        <dbReference type="ARBA" id="ARBA00023015"/>
    </source>
</evidence>
<dbReference type="GO" id="GO:0003677">
    <property type="term" value="F:DNA binding"/>
    <property type="evidence" value="ECO:0007669"/>
    <property type="project" value="UniProtKB-KW"/>
</dbReference>
<dbReference type="EMBL" id="JADKFW010000005">
    <property type="protein sequence ID" value="MBK9717590.1"/>
    <property type="molecule type" value="Genomic_DNA"/>
</dbReference>
<dbReference type="Proteomes" id="UP000808349">
    <property type="component" value="Unassembled WGS sequence"/>
</dbReference>
<evidence type="ECO:0000256" key="5">
    <source>
        <dbReference type="ARBA" id="ARBA00023163"/>
    </source>
</evidence>
<organism evidence="7 8">
    <name type="scientific">Candidatus Defluviibacterium haderslevense</name>
    <dbReference type="NCBI Taxonomy" id="2981993"/>
    <lineage>
        <taxon>Bacteria</taxon>
        <taxon>Pseudomonadati</taxon>
        <taxon>Bacteroidota</taxon>
        <taxon>Saprospiria</taxon>
        <taxon>Saprospirales</taxon>
        <taxon>Saprospiraceae</taxon>
        <taxon>Candidatus Defluviibacterium</taxon>
    </lineage>
</organism>
<dbReference type="InterPro" id="IPR013324">
    <property type="entry name" value="RNA_pol_sigma_r3/r4-like"/>
</dbReference>
<dbReference type="SUPFAM" id="SSF88659">
    <property type="entry name" value="Sigma3 and sigma4 domains of RNA polymerase sigma factors"/>
    <property type="match status" value="1"/>
</dbReference>
<evidence type="ECO:0000313" key="8">
    <source>
        <dbReference type="Proteomes" id="UP000808349"/>
    </source>
</evidence>
<keyword evidence="4" id="KW-0238">DNA-binding</keyword>
<dbReference type="Gene3D" id="1.10.10.10">
    <property type="entry name" value="Winged helix-like DNA-binding domain superfamily/Winged helix DNA-binding domain"/>
    <property type="match status" value="1"/>
</dbReference>
<keyword evidence="2" id="KW-0805">Transcription regulation</keyword>
<dbReference type="PANTHER" id="PTHR43133">
    <property type="entry name" value="RNA POLYMERASE ECF-TYPE SIGMA FACTO"/>
    <property type="match status" value="1"/>
</dbReference>
<feature type="domain" description="RNA polymerase sigma-70 region 2" evidence="6">
    <location>
        <begin position="35"/>
        <end position="96"/>
    </location>
</feature>
<dbReference type="SUPFAM" id="SSF88946">
    <property type="entry name" value="Sigma2 domain of RNA polymerase sigma factors"/>
    <property type="match status" value="1"/>
</dbReference>
<evidence type="ECO:0000313" key="7">
    <source>
        <dbReference type="EMBL" id="MBK9717590.1"/>
    </source>
</evidence>
<protein>
    <submittedName>
        <fullName evidence="7">Sigma-70 family RNA polymerase sigma factor</fullName>
    </submittedName>
</protein>
<comment type="caution">
    <text evidence="7">The sequence shown here is derived from an EMBL/GenBank/DDBJ whole genome shotgun (WGS) entry which is preliminary data.</text>
</comment>
<comment type="similarity">
    <text evidence="1">Belongs to the sigma-70 factor family. ECF subfamily.</text>
</comment>
<proteinExistence type="inferred from homology"/>
<name>A0A9D7S9F9_9BACT</name>
<dbReference type="Pfam" id="PF04542">
    <property type="entry name" value="Sigma70_r2"/>
    <property type="match status" value="1"/>
</dbReference>
<reference evidence="7 8" key="1">
    <citation type="submission" date="2020-10" db="EMBL/GenBank/DDBJ databases">
        <title>Connecting structure to function with the recovery of over 1000 high-quality activated sludge metagenome-assembled genomes encoding full-length rRNA genes using long-read sequencing.</title>
        <authorList>
            <person name="Singleton C.M."/>
            <person name="Petriglieri F."/>
            <person name="Kristensen J.M."/>
            <person name="Kirkegaard R.H."/>
            <person name="Michaelsen T.Y."/>
            <person name="Andersen M.H."/>
            <person name="Karst S.M."/>
            <person name="Dueholm M.S."/>
            <person name="Nielsen P.H."/>
            <person name="Albertsen M."/>
        </authorList>
    </citation>
    <scope>NUCLEOTIDE SEQUENCE [LARGE SCALE GENOMIC DNA]</scope>
    <source>
        <strain evidence="7">Ribe_18-Q3-R11-54_BAT3C.373</strain>
    </source>
</reference>
<evidence type="ECO:0000259" key="6">
    <source>
        <dbReference type="Pfam" id="PF04542"/>
    </source>
</evidence>
<keyword evidence="5" id="KW-0804">Transcription</keyword>
<dbReference type="InterPro" id="IPR036388">
    <property type="entry name" value="WH-like_DNA-bd_sf"/>
</dbReference>
<keyword evidence="3" id="KW-0731">Sigma factor</keyword>
<dbReference type="AlphaFoldDB" id="A0A9D7S9F9"/>
<evidence type="ECO:0000256" key="4">
    <source>
        <dbReference type="ARBA" id="ARBA00023125"/>
    </source>
</evidence>
<dbReference type="Gene3D" id="1.10.1740.10">
    <property type="match status" value="1"/>
</dbReference>